<dbReference type="PANTHER" id="PTHR31218">
    <property type="entry name" value="WAT1-RELATED PROTEIN"/>
    <property type="match status" value="1"/>
</dbReference>
<dbReference type="EMBL" id="LEKV01004362">
    <property type="protein sequence ID" value="KVH96065.1"/>
    <property type="molecule type" value="Genomic_DNA"/>
</dbReference>
<feature type="transmembrane region" description="Helical" evidence="6">
    <location>
        <begin position="304"/>
        <end position="328"/>
    </location>
</feature>
<feature type="region of interest" description="Disordered" evidence="5">
    <location>
        <begin position="52"/>
        <end position="72"/>
    </location>
</feature>
<feature type="transmembrane region" description="Helical" evidence="6">
    <location>
        <begin position="369"/>
        <end position="389"/>
    </location>
</feature>
<keyword evidence="4 6" id="KW-0472">Membrane</keyword>
<evidence type="ECO:0000256" key="3">
    <source>
        <dbReference type="ARBA" id="ARBA00022989"/>
    </source>
</evidence>
<sequence>MIQEVGYRKEALEVGLTSGYQIFVDNFGLCDCHRSSVRWKVPFPLWQLPTGGDEGIRRHGGSTDRPSTTHDSQQVRHSRWYVQLLLHLLLQRSRFTHPSSSFLHLSQIGESSSTDFHRSLWTFHYWPTRFLTTGIMYELLICDTLREKLETASPIASEKIAFQHPILWPFSRVMSYLSNFLAQVFGYSGISYSSATLATTILNLIPGFTFILAILCRMEAVNFGSSTTQAKFIGTVVSIAGAILVTLYKGPSIIPSTLKSEIPKHLLVQPSNWVIGGVFLGIDCVFSSMFIISQAFVLKKYPAVMIVMFSYCFVCTILSVLTSLIVGADLSTFSLRPKKRLLSILYSGIFGSAFQVTIQAWCVQRKGPLFVSMFHPVGIVISTLIGLIFLGDGFYLGSLVGSVVVVFGFYTVMWGKAKEQIVVVNTGGSSKLQNEGAPLLRDNVEEQITSLSP</sequence>
<evidence type="ECO:0000256" key="2">
    <source>
        <dbReference type="ARBA" id="ARBA00022692"/>
    </source>
</evidence>
<evidence type="ECO:0000256" key="6">
    <source>
        <dbReference type="SAM" id="Phobius"/>
    </source>
</evidence>
<feature type="transmembrane region" description="Helical" evidence="6">
    <location>
        <begin position="273"/>
        <end position="292"/>
    </location>
</feature>
<evidence type="ECO:0000256" key="4">
    <source>
        <dbReference type="ARBA" id="ARBA00023136"/>
    </source>
</evidence>
<accession>A0A103XSH9</accession>
<gene>
    <name evidence="7" type="ORF">Ccrd_001841</name>
</gene>
<reference evidence="7 8" key="1">
    <citation type="journal article" date="2016" name="Sci. Rep.">
        <title>The genome sequence of the outbreeding globe artichoke constructed de novo incorporating a phase-aware low-pass sequencing strategy of F1 progeny.</title>
        <authorList>
            <person name="Scaglione D."/>
            <person name="Reyes-Chin-Wo S."/>
            <person name="Acquadro A."/>
            <person name="Froenicke L."/>
            <person name="Portis E."/>
            <person name="Beitel C."/>
            <person name="Tirone M."/>
            <person name="Mauro R."/>
            <person name="Lo Monaco A."/>
            <person name="Mauromicale G."/>
            <person name="Faccioli P."/>
            <person name="Cattivelli L."/>
            <person name="Rieseberg L."/>
            <person name="Michelmore R."/>
            <person name="Lanteri S."/>
        </authorList>
    </citation>
    <scope>NUCLEOTIDE SEQUENCE [LARGE SCALE GENOMIC DNA]</scope>
    <source>
        <strain evidence="7">2C</strain>
    </source>
</reference>
<dbReference type="InterPro" id="IPR037185">
    <property type="entry name" value="EmrE-like"/>
</dbReference>
<keyword evidence="3 6" id="KW-1133">Transmembrane helix</keyword>
<feature type="transmembrane region" description="Helical" evidence="6">
    <location>
        <begin position="340"/>
        <end position="362"/>
    </location>
</feature>
<name>A0A103XSH9_CYNCS</name>
<dbReference type="Gramene" id="KVH96065">
    <property type="protein sequence ID" value="KVH96065"/>
    <property type="gene ID" value="Ccrd_001841"/>
</dbReference>
<comment type="subcellular location">
    <subcellularLocation>
        <location evidence="1">Membrane</location>
        <topology evidence="1">Multi-pass membrane protein</topology>
    </subcellularLocation>
</comment>
<dbReference type="InterPro" id="IPR030184">
    <property type="entry name" value="WAT1-related"/>
</dbReference>
<evidence type="ECO:0000313" key="8">
    <source>
        <dbReference type="Proteomes" id="UP000243975"/>
    </source>
</evidence>
<keyword evidence="8" id="KW-1185">Reference proteome</keyword>
<dbReference type="Proteomes" id="UP000243975">
    <property type="component" value="Unassembled WGS sequence"/>
</dbReference>
<organism evidence="7 8">
    <name type="scientific">Cynara cardunculus var. scolymus</name>
    <name type="common">Globe artichoke</name>
    <name type="synonym">Cynara scolymus</name>
    <dbReference type="NCBI Taxonomy" id="59895"/>
    <lineage>
        <taxon>Eukaryota</taxon>
        <taxon>Viridiplantae</taxon>
        <taxon>Streptophyta</taxon>
        <taxon>Embryophyta</taxon>
        <taxon>Tracheophyta</taxon>
        <taxon>Spermatophyta</taxon>
        <taxon>Magnoliopsida</taxon>
        <taxon>eudicotyledons</taxon>
        <taxon>Gunneridae</taxon>
        <taxon>Pentapetalae</taxon>
        <taxon>asterids</taxon>
        <taxon>campanulids</taxon>
        <taxon>Asterales</taxon>
        <taxon>Asteraceae</taxon>
        <taxon>Carduoideae</taxon>
        <taxon>Cardueae</taxon>
        <taxon>Carduinae</taxon>
        <taxon>Cynara</taxon>
    </lineage>
</organism>
<dbReference type="SUPFAM" id="SSF103481">
    <property type="entry name" value="Multidrug resistance efflux transporter EmrE"/>
    <property type="match status" value="2"/>
</dbReference>
<keyword evidence="2 6" id="KW-0812">Transmembrane</keyword>
<dbReference type="GO" id="GO:0016020">
    <property type="term" value="C:membrane"/>
    <property type="evidence" value="ECO:0007669"/>
    <property type="project" value="InterPro"/>
</dbReference>
<evidence type="ECO:0000256" key="1">
    <source>
        <dbReference type="ARBA" id="ARBA00004141"/>
    </source>
</evidence>
<evidence type="ECO:0000256" key="5">
    <source>
        <dbReference type="SAM" id="MobiDB-lite"/>
    </source>
</evidence>
<dbReference type="AlphaFoldDB" id="A0A103XSH9"/>
<dbReference type="GO" id="GO:0022857">
    <property type="term" value="F:transmembrane transporter activity"/>
    <property type="evidence" value="ECO:0007669"/>
    <property type="project" value="InterPro"/>
</dbReference>
<dbReference type="STRING" id="59895.A0A103XSH9"/>
<feature type="transmembrane region" description="Helical" evidence="6">
    <location>
        <begin position="395"/>
        <end position="413"/>
    </location>
</feature>
<protein>
    <submittedName>
        <fullName evidence="7">Drug/metabolite transporter</fullName>
    </submittedName>
</protein>
<proteinExistence type="predicted"/>
<evidence type="ECO:0000313" key="7">
    <source>
        <dbReference type="EMBL" id="KVH96065.1"/>
    </source>
</evidence>
<feature type="transmembrane region" description="Helical" evidence="6">
    <location>
        <begin position="196"/>
        <end position="218"/>
    </location>
</feature>
<feature type="transmembrane region" description="Helical" evidence="6">
    <location>
        <begin position="230"/>
        <end position="248"/>
    </location>
</feature>
<comment type="caution">
    <text evidence="7">The sequence shown here is derived from an EMBL/GenBank/DDBJ whole genome shotgun (WGS) entry which is preliminary data.</text>
</comment>